<dbReference type="PANTHER" id="PTHR39337:SF1">
    <property type="entry name" value="BLR5642 PROTEIN"/>
    <property type="match status" value="1"/>
</dbReference>
<evidence type="ECO:0000313" key="2">
    <source>
        <dbReference type="Proteomes" id="UP000269708"/>
    </source>
</evidence>
<sequence>MPFFPALFRLIPFDHSRCRVTAGIRYVPLPGLGGRRRARPDSPNTAWRNAAFRGYADHMASAEYRAARDRLDALARAAPTAMMCAEAMWWQCHRGLIADDFKASGWRVVHLMAPGRAEEHPYTGAARRVDGRLSYSAADDERQSPLF</sequence>
<name>A0A3N4W6U5_9GAMM</name>
<dbReference type="Proteomes" id="UP000269708">
    <property type="component" value="Unassembled WGS sequence"/>
</dbReference>
<dbReference type="AlphaFoldDB" id="A0A3N4W6U5"/>
<protein>
    <submittedName>
        <fullName evidence="1">Uncharacterized protein DUF488</fullName>
    </submittedName>
</protein>
<evidence type="ECO:0000313" key="1">
    <source>
        <dbReference type="EMBL" id="RPE81810.1"/>
    </source>
</evidence>
<comment type="caution">
    <text evidence="1">The sequence shown here is derived from an EMBL/GenBank/DDBJ whole genome shotgun (WGS) entry which is preliminary data.</text>
</comment>
<organism evidence="1 2">
    <name type="scientific">Vulcaniibacterium tengchongense</name>
    <dbReference type="NCBI Taxonomy" id="1273429"/>
    <lineage>
        <taxon>Bacteria</taxon>
        <taxon>Pseudomonadati</taxon>
        <taxon>Pseudomonadota</taxon>
        <taxon>Gammaproteobacteria</taxon>
        <taxon>Lysobacterales</taxon>
        <taxon>Lysobacteraceae</taxon>
        <taxon>Vulcaniibacterium</taxon>
    </lineage>
</organism>
<accession>A0A3N4W6U5</accession>
<gene>
    <name evidence="1" type="ORF">EDC50_1012</name>
</gene>
<proteinExistence type="predicted"/>
<dbReference type="PANTHER" id="PTHR39337">
    <property type="entry name" value="BLR5642 PROTEIN"/>
    <property type="match status" value="1"/>
</dbReference>
<keyword evidence="2" id="KW-1185">Reference proteome</keyword>
<dbReference type="EMBL" id="RKQN01000001">
    <property type="protein sequence ID" value="RPE81810.1"/>
    <property type="molecule type" value="Genomic_DNA"/>
</dbReference>
<dbReference type="InterPro" id="IPR007438">
    <property type="entry name" value="DUF488"/>
</dbReference>
<reference evidence="1 2" key="1">
    <citation type="submission" date="2018-11" db="EMBL/GenBank/DDBJ databases">
        <title>Genomic Encyclopedia of Type Strains, Phase IV (KMG-IV): sequencing the most valuable type-strain genomes for metagenomic binning, comparative biology and taxonomic classification.</title>
        <authorList>
            <person name="Goeker M."/>
        </authorList>
    </citation>
    <scope>NUCLEOTIDE SEQUENCE [LARGE SCALE GENOMIC DNA]</scope>
    <source>
        <strain evidence="1 2">DSM 25623</strain>
    </source>
</reference>
<dbReference type="Pfam" id="PF04343">
    <property type="entry name" value="DUF488"/>
    <property type="match status" value="1"/>
</dbReference>